<accession>A0A7C9FPL0</accession>
<keyword evidence="4" id="KW-1185">Reference proteome</keyword>
<proteinExistence type="predicted"/>
<dbReference type="Gene3D" id="3.10.450.50">
    <property type="match status" value="1"/>
</dbReference>
<gene>
    <name evidence="3" type="ORF">GBK04_16615</name>
</gene>
<evidence type="ECO:0000313" key="3">
    <source>
        <dbReference type="EMBL" id="MPR34931.1"/>
    </source>
</evidence>
<evidence type="ECO:0000313" key="4">
    <source>
        <dbReference type="Proteomes" id="UP000479293"/>
    </source>
</evidence>
<comment type="caution">
    <text evidence="3">The sequence shown here is derived from an EMBL/GenBank/DDBJ whole genome shotgun (WGS) entry which is preliminary data.</text>
</comment>
<evidence type="ECO:0000256" key="1">
    <source>
        <dbReference type="SAM" id="SignalP"/>
    </source>
</evidence>
<organism evidence="3 4">
    <name type="scientific">Salmonirosea aquatica</name>
    <dbReference type="NCBI Taxonomy" id="2654236"/>
    <lineage>
        <taxon>Bacteria</taxon>
        <taxon>Pseudomonadati</taxon>
        <taxon>Bacteroidota</taxon>
        <taxon>Cytophagia</taxon>
        <taxon>Cytophagales</taxon>
        <taxon>Spirosomataceae</taxon>
        <taxon>Salmonirosea</taxon>
    </lineage>
</organism>
<feature type="signal peptide" evidence="1">
    <location>
        <begin position="1"/>
        <end position="23"/>
    </location>
</feature>
<dbReference type="Proteomes" id="UP000479293">
    <property type="component" value="Unassembled WGS sequence"/>
</dbReference>
<sequence>MQNMMKKLISSMLFVGIATISQAQTTAKAQADEAAVRKIEELSVIAMNTQDTLFMHQYVSPDYVVMNPNQKIHGFEGLIELLALWKKSNAAMKGTPPHIEHVIDKITINQDIAIVMGQDVPDATATTPDGKPLNKRAYTNIYRRYKKSWQLIARQNSTICQ</sequence>
<name>A0A7C9FPL0_9BACT</name>
<feature type="domain" description="DUF4440" evidence="2">
    <location>
        <begin position="36"/>
        <end position="151"/>
    </location>
</feature>
<feature type="chain" id="PRO_5028802145" evidence="1">
    <location>
        <begin position="24"/>
        <end position="161"/>
    </location>
</feature>
<dbReference type="SUPFAM" id="SSF54427">
    <property type="entry name" value="NTF2-like"/>
    <property type="match status" value="1"/>
</dbReference>
<dbReference type="InterPro" id="IPR032710">
    <property type="entry name" value="NTF2-like_dom_sf"/>
</dbReference>
<evidence type="ECO:0000259" key="2">
    <source>
        <dbReference type="Pfam" id="PF14534"/>
    </source>
</evidence>
<dbReference type="AlphaFoldDB" id="A0A7C9FPL0"/>
<dbReference type="InterPro" id="IPR027843">
    <property type="entry name" value="DUF4440"/>
</dbReference>
<keyword evidence="1" id="KW-0732">Signal</keyword>
<dbReference type="Pfam" id="PF14534">
    <property type="entry name" value="DUF4440"/>
    <property type="match status" value="1"/>
</dbReference>
<dbReference type="EMBL" id="WHLY01000002">
    <property type="protein sequence ID" value="MPR34931.1"/>
    <property type="molecule type" value="Genomic_DNA"/>
</dbReference>
<protein>
    <submittedName>
        <fullName evidence="3">DUF4440 domain-containing protein</fullName>
    </submittedName>
</protein>
<reference evidence="3 4" key="1">
    <citation type="submission" date="2019-10" db="EMBL/GenBank/DDBJ databases">
        <title>Draft Genome Sequence of Cytophagaceae sp. SJW1-29.</title>
        <authorList>
            <person name="Choi A."/>
        </authorList>
    </citation>
    <scope>NUCLEOTIDE SEQUENCE [LARGE SCALE GENOMIC DNA]</scope>
    <source>
        <strain evidence="3 4">SJW1-29</strain>
    </source>
</reference>